<feature type="domain" description="TFIIS N-terminal" evidence="5">
    <location>
        <begin position="6"/>
        <end position="77"/>
    </location>
</feature>
<dbReference type="GO" id="GO:0006368">
    <property type="term" value="P:transcription elongation by RNA polymerase II"/>
    <property type="evidence" value="ECO:0007669"/>
    <property type="project" value="InterPro"/>
</dbReference>
<feature type="compositionally biased region" description="Basic and acidic residues" evidence="4">
    <location>
        <begin position="260"/>
        <end position="269"/>
    </location>
</feature>
<sequence>MAVDDALLSKVTKYGKLIKKKEKIPHVLSRLNEVEMTLDILSATNIGRYVNRLCDDPQYGREASKIIEKWKEVARQSGVRGGEEDASSEGEEAHQQRKSSPPKRVGLLNGVKEVKARSRDDDLDLEDSVRNDYHREDSEMRYREKYSSKNDRKRAHYGSDEESYKISRHSAHRDDVDRRRRHDDDAEERGDGDRHRHRSHHGDDGRKKKRDVEVEPTKKRKPREDRNQRWADSDEDHHSDSFQSGSNPVHERSAAAMHCQDSKDHHKSSGEITSSSDNDDMESVRSCEKEASPIRRESSGKTSKKDSPDRREHSSHATHKSSSSSTKLSKSGSKSKERNPPKVVTDFDMMLQSADSSQPKSRKNRDSQKIWAEVPILTNYQPFPQAFRVKEPPPPPVDDFNPENMFKPRNERGKVFAGRRKTGTTGLPSLYNLCLRVLSSHTKVLYYAEYINYDVLKPILEKCNAEDLAHIESKHQYLEEDSSELWQRFVTKKYPGEEPDNGDSWKDLYYFLEKEKEKKLKQLSLRIGKNHLADTSRGHRKAILADASAPANVRRRQIQHGTGHVSRPLPSAIEVSSARRKIFETGGCKDALAALPQAVVNKNSMVGAKLDRGGPKKTPAKKGALMIKTMKMLNMKRK</sequence>
<feature type="region of interest" description="Disordered" evidence="4">
    <location>
        <begin position="77"/>
        <end position="347"/>
    </location>
</feature>
<evidence type="ECO:0000259" key="5">
    <source>
        <dbReference type="PROSITE" id="PS51319"/>
    </source>
</evidence>
<accession>A0A3P7XRJ7</accession>
<evidence type="ECO:0000313" key="8">
    <source>
        <dbReference type="WBParaSite" id="HPBE_0000860601-mRNA-1"/>
    </source>
</evidence>
<dbReference type="SUPFAM" id="SSF47676">
    <property type="entry name" value="Conserved domain common to transcription factors TFIIS, elongin A, CRSP70"/>
    <property type="match status" value="1"/>
</dbReference>
<accession>A0A183FMI2</accession>
<feature type="compositionally biased region" description="Basic and acidic residues" evidence="4">
    <location>
        <begin position="201"/>
        <end position="240"/>
    </location>
</feature>
<feature type="compositionally biased region" description="Basic and acidic residues" evidence="4">
    <location>
        <begin position="127"/>
        <end position="150"/>
    </location>
</feature>
<dbReference type="Gene3D" id="1.20.930.10">
    <property type="entry name" value="Conserved domain common to transcription factors TFIIS, elongin A, CRSP70"/>
    <property type="match status" value="1"/>
</dbReference>
<dbReference type="Pfam" id="PF08711">
    <property type="entry name" value="Med26"/>
    <property type="match status" value="1"/>
</dbReference>
<dbReference type="GO" id="GO:0070449">
    <property type="term" value="C:elongin complex"/>
    <property type="evidence" value="ECO:0007669"/>
    <property type="project" value="InterPro"/>
</dbReference>
<dbReference type="Proteomes" id="UP000050761">
    <property type="component" value="Unassembled WGS sequence"/>
</dbReference>
<dbReference type="SMART" id="SM00509">
    <property type="entry name" value="TFS2N"/>
    <property type="match status" value="1"/>
</dbReference>
<reference evidence="8" key="2">
    <citation type="submission" date="2019-09" db="UniProtKB">
        <authorList>
            <consortium name="WormBaseParasite"/>
        </authorList>
    </citation>
    <scope>IDENTIFICATION</scope>
</reference>
<dbReference type="AlphaFoldDB" id="A0A183FMI2"/>
<protein>
    <submittedName>
        <fullName evidence="8">TFIIS N-terminal domain-containing protein</fullName>
    </submittedName>
</protein>
<comment type="subcellular location">
    <subcellularLocation>
        <location evidence="1 3">Nucleus</location>
    </subcellularLocation>
</comment>
<dbReference type="InterPro" id="IPR017923">
    <property type="entry name" value="TFIIS_N"/>
</dbReference>
<dbReference type="PROSITE" id="PS51319">
    <property type="entry name" value="TFIIS_N"/>
    <property type="match status" value="1"/>
</dbReference>
<dbReference type="OrthoDB" id="21513at2759"/>
<dbReference type="InterPro" id="IPR003617">
    <property type="entry name" value="TFIIS/CRSP70_N_sub"/>
</dbReference>
<evidence type="ECO:0000256" key="4">
    <source>
        <dbReference type="SAM" id="MobiDB-lite"/>
    </source>
</evidence>
<dbReference type="Gene3D" id="6.10.250.3180">
    <property type="match status" value="1"/>
</dbReference>
<evidence type="ECO:0000256" key="3">
    <source>
        <dbReference type="PROSITE-ProRule" id="PRU00649"/>
    </source>
</evidence>
<keyword evidence="2 3" id="KW-0539">Nucleus</keyword>
<dbReference type="InterPro" id="IPR035441">
    <property type="entry name" value="TFIIS/LEDGF_dom_sf"/>
</dbReference>
<evidence type="ECO:0000313" key="6">
    <source>
        <dbReference type="EMBL" id="VDO77071.1"/>
    </source>
</evidence>
<feature type="compositionally biased region" description="Basic and acidic residues" evidence="4">
    <location>
        <begin position="282"/>
        <end position="315"/>
    </location>
</feature>
<reference evidence="6 7" key="1">
    <citation type="submission" date="2018-11" db="EMBL/GenBank/DDBJ databases">
        <authorList>
            <consortium name="Pathogen Informatics"/>
        </authorList>
    </citation>
    <scope>NUCLEOTIDE SEQUENCE [LARGE SCALE GENOMIC DNA]</scope>
</reference>
<dbReference type="InterPro" id="IPR051870">
    <property type="entry name" value="Elongin-A_domain"/>
</dbReference>
<proteinExistence type="predicted"/>
<keyword evidence="7" id="KW-1185">Reference proteome</keyword>
<dbReference type="Pfam" id="PF06881">
    <property type="entry name" value="Elongin_A"/>
    <property type="match status" value="1"/>
</dbReference>
<dbReference type="PANTHER" id="PTHR15141">
    <property type="entry name" value="TRANSCRIPTION ELONGATION FACTOR B POLYPEPTIDE 3"/>
    <property type="match status" value="1"/>
</dbReference>
<feature type="compositionally biased region" description="Low complexity" evidence="4">
    <location>
        <begin position="320"/>
        <end position="332"/>
    </location>
</feature>
<dbReference type="PANTHER" id="PTHR15141:SF76">
    <property type="entry name" value="TRANSCRIPTION ELONGATION FACTOR B POLYPEPTIDE 3"/>
    <property type="match status" value="1"/>
</dbReference>
<gene>
    <name evidence="6" type="ORF">HPBE_LOCUS8607</name>
</gene>
<dbReference type="WBParaSite" id="HPBE_0000860601-mRNA-1">
    <property type="protein sequence ID" value="HPBE_0000860601-mRNA-1"/>
    <property type="gene ID" value="HPBE_0000860601"/>
</dbReference>
<name>A0A183FMI2_HELPZ</name>
<evidence type="ECO:0000256" key="1">
    <source>
        <dbReference type="ARBA" id="ARBA00004123"/>
    </source>
</evidence>
<dbReference type="EMBL" id="UZAH01026203">
    <property type="protein sequence ID" value="VDO77071.1"/>
    <property type="molecule type" value="Genomic_DNA"/>
</dbReference>
<dbReference type="InterPro" id="IPR010684">
    <property type="entry name" value="RNA_pol_II_trans_fac_SIII_A"/>
</dbReference>
<organism evidence="7 8">
    <name type="scientific">Heligmosomoides polygyrus</name>
    <name type="common">Parasitic roundworm</name>
    <dbReference type="NCBI Taxonomy" id="6339"/>
    <lineage>
        <taxon>Eukaryota</taxon>
        <taxon>Metazoa</taxon>
        <taxon>Ecdysozoa</taxon>
        <taxon>Nematoda</taxon>
        <taxon>Chromadorea</taxon>
        <taxon>Rhabditida</taxon>
        <taxon>Rhabditina</taxon>
        <taxon>Rhabditomorpha</taxon>
        <taxon>Strongyloidea</taxon>
        <taxon>Heligmosomidae</taxon>
        <taxon>Heligmosomoides</taxon>
    </lineage>
</organism>
<evidence type="ECO:0000256" key="2">
    <source>
        <dbReference type="ARBA" id="ARBA00023242"/>
    </source>
</evidence>
<evidence type="ECO:0000313" key="7">
    <source>
        <dbReference type="Proteomes" id="UP000050761"/>
    </source>
</evidence>
<feature type="compositionally biased region" description="Basic and acidic residues" evidence="4">
    <location>
        <begin position="172"/>
        <end position="194"/>
    </location>
</feature>